<dbReference type="Gene3D" id="3.40.1080.20">
    <property type="entry name" value="Acetyl-CoA hydrolase/transferase C-terminal domain"/>
    <property type="match status" value="1"/>
</dbReference>
<proteinExistence type="predicted"/>
<dbReference type="RefSeq" id="WP_122112240.1">
    <property type="nucleotide sequence ID" value="NZ_QOKZ01000003.1"/>
</dbReference>
<dbReference type="AlphaFoldDB" id="A0A3M0MCY3"/>
<evidence type="ECO:0000313" key="2">
    <source>
        <dbReference type="EMBL" id="RMC35618.1"/>
    </source>
</evidence>
<accession>A0A3M0MCY3</accession>
<dbReference type="InterPro" id="IPR026888">
    <property type="entry name" value="AcetylCoA_hyd_C"/>
</dbReference>
<dbReference type="EMBL" id="QOKZ01000003">
    <property type="protein sequence ID" value="RMC35618.1"/>
    <property type="molecule type" value="Genomic_DNA"/>
</dbReference>
<dbReference type="InterPro" id="IPR038460">
    <property type="entry name" value="AcetylCoA_hyd_C_sf"/>
</dbReference>
<comment type="caution">
    <text evidence="2">The sequence shown here is derived from an EMBL/GenBank/DDBJ whole genome shotgun (WGS) entry which is preliminary data.</text>
</comment>
<organism evidence="2 3">
    <name type="scientific">Paracoccus alkanivorans</name>
    <dbReference type="NCBI Taxonomy" id="2116655"/>
    <lineage>
        <taxon>Bacteria</taxon>
        <taxon>Pseudomonadati</taxon>
        <taxon>Pseudomonadota</taxon>
        <taxon>Alphaproteobacteria</taxon>
        <taxon>Rhodobacterales</taxon>
        <taxon>Paracoccaceae</taxon>
        <taxon>Paracoccus</taxon>
    </lineage>
</organism>
<dbReference type="PANTHER" id="PTHR21432">
    <property type="entry name" value="ACETYL-COA HYDROLASE-RELATED"/>
    <property type="match status" value="1"/>
</dbReference>
<dbReference type="GO" id="GO:0008775">
    <property type="term" value="F:acetate CoA-transferase activity"/>
    <property type="evidence" value="ECO:0007669"/>
    <property type="project" value="InterPro"/>
</dbReference>
<dbReference type="GO" id="GO:0006083">
    <property type="term" value="P:acetate metabolic process"/>
    <property type="evidence" value="ECO:0007669"/>
    <property type="project" value="InterPro"/>
</dbReference>
<dbReference type="Gene3D" id="3.40.1080.10">
    <property type="entry name" value="Glutaconate Coenzyme A-transferase"/>
    <property type="match status" value="1"/>
</dbReference>
<evidence type="ECO:0000313" key="3">
    <source>
        <dbReference type="Proteomes" id="UP000273516"/>
    </source>
</evidence>
<dbReference type="OrthoDB" id="9801795at2"/>
<reference evidence="2 3" key="1">
    <citation type="submission" date="2018-07" db="EMBL/GenBank/DDBJ databases">
        <authorList>
            <person name="Zhang Y."/>
            <person name="Wang L."/>
            <person name="Ma S."/>
        </authorList>
    </citation>
    <scope>NUCLEOTIDE SEQUENCE [LARGE SCALE GENOMIC DNA]</scope>
    <source>
        <strain evidence="2 3">4-2</strain>
    </source>
</reference>
<name>A0A3M0MCY3_9RHOB</name>
<dbReference type="InterPro" id="IPR037171">
    <property type="entry name" value="NagB/RpiA_transferase-like"/>
</dbReference>
<keyword evidence="2" id="KW-0808">Transferase</keyword>
<dbReference type="SUPFAM" id="SSF100950">
    <property type="entry name" value="NagB/RpiA/CoA transferase-like"/>
    <property type="match status" value="2"/>
</dbReference>
<dbReference type="InterPro" id="IPR046433">
    <property type="entry name" value="ActCoA_hydro"/>
</dbReference>
<feature type="domain" description="Acetyl-CoA hydrolase/transferase C-terminal" evidence="1">
    <location>
        <begin position="269"/>
        <end position="415"/>
    </location>
</feature>
<evidence type="ECO:0000259" key="1">
    <source>
        <dbReference type="Pfam" id="PF13336"/>
    </source>
</evidence>
<dbReference type="PANTHER" id="PTHR21432:SF20">
    <property type="entry name" value="ACETYL-COA HYDROLASE"/>
    <property type="match status" value="1"/>
</dbReference>
<protein>
    <submittedName>
        <fullName evidence="2">4-hydroxybutyrate CoA-transferase</fullName>
    </submittedName>
</protein>
<sequence>MPGDLQVIDAEPLDLTGLLKPGDRILIAQGPGEPLALTRLAAAASRSVPGLTFCIGTTISDSLHRCADGTIFESYGKMGSAAQLPPDSVRILPGHYSEYARRFASGSLTADVVMVQLADKADGRPAFLGMGDLFLLDAARHARLVIAEINPATPRSRGTEWPADIPIHIRIRADGLPPSLPSSEPGKTEARIAELTAGLIPDRGVLQFGIGKLPLAITRALRGHRDLGLHTGALTDAVLDLAESGALTNATKEIDRGKSVTSMIMGGPAIWALADDNDDIVLRGTDYTHDPRIISRLSRFTAINSAVEVDLLGQINTELTGGRVVGGIGGQLDFTRGAQLSPAGRSIVVMPATARGGSLSRIMPRVTEVSIPKSDADTVVTEYGIAELRGQSLAERARRMIAVAAPAFREELSREWHDNGRHVYG</sequence>
<keyword evidence="3" id="KW-1185">Reference proteome</keyword>
<dbReference type="Gene3D" id="3.30.750.70">
    <property type="entry name" value="4-hydroxybutyrate coenzyme like domains"/>
    <property type="match status" value="1"/>
</dbReference>
<dbReference type="Pfam" id="PF13336">
    <property type="entry name" value="AcetylCoA_hyd_C"/>
    <property type="match status" value="1"/>
</dbReference>
<gene>
    <name evidence="2" type="ORF">C9E81_10385</name>
</gene>
<dbReference type="Proteomes" id="UP000273516">
    <property type="component" value="Unassembled WGS sequence"/>
</dbReference>